<dbReference type="InterPro" id="IPR016039">
    <property type="entry name" value="Thiolase-like"/>
</dbReference>
<feature type="domain" description="Thiolase C-terminal" evidence="1">
    <location>
        <begin position="601"/>
        <end position="733"/>
    </location>
</feature>
<dbReference type="Proteomes" id="UP001178507">
    <property type="component" value="Unassembled WGS sequence"/>
</dbReference>
<proteinExistence type="predicted"/>
<dbReference type="GO" id="GO:0016746">
    <property type="term" value="F:acyltransferase activity"/>
    <property type="evidence" value="ECO:0007669"/>
    <property type="project" value="InterPro"/>
</dbReference>
<reference evidence="2" key="1">
    <citation type="submission" date="2023-08" db="EMBL/GenBank/DDBJ databases">
        <authorList>
            <person name="Chen Y."/>
            <person name="Shah S."/>
            <person name="Dougan E. K."/>
            <person name="Thang M."/>
            <person name="Chan C."/>
        </authorList>
    </citation>
    <scope>NUCLEOTIDE SEQUENCE</scope>
</reference>
<dbReference type="Pfam" id="PF22691">
    <property type="entry name" value="Thiolase_C_1"/>
    <property type="match status" value="1"/>
</dbReference>
<dbReference type="CDD" id="cd00829">
    <property type="entry name" value="SCP-x_thiolase"/>
    <property type="match status" value="1"/>
</dbReference>
<dbReference type="AlphaFoldDB" id="A0AA36I0R0"/>
<sequence length="737" mass="78918">MAAQVPKLEPPVLAELSQELQRFQVGDQQLWEALVQDTARRPQELKPLDIVYLLDAFRRALSFGVRPAPALEATCQRIMECYQDFNSKQCTGALGSVCRLSGHIDSSQQYKVMHLLLGQWLASQPAKWETTPSNQVISVAVSLSGLGVLSDRTETFLAAASSWALRWGAPEGGALSAEDLVVLLWSLKEMTPLGLARYRELVQLSLVRIRAAATYEDWTLVRQGQALEVLLSAKHALVEDGADLAVAEELLLGIEAPMTAALSKQLAQAPCSFLAKVLATGEQGGTDFWLRCSGLTEAAGGPAELCLTCDRHFFGFGAFGLAMPQPVSTVRIVGYGMTALGKLRRSATELMQEALQKALQSTGLQMKDLDGLVAVPSLSHPHFMEAHFLATQVGLLPRQNVRVRTIDTGGAGPVSGLLEAVRMVKAERCQAVAVVAGDAVSSLATADFLARADQGCRDPQGLLPSPCIPNGYDQVARWQMGRSVSREQLAMVSVLMSRQAQRHPLALTKRPHSLEDVLSSRSIAPATNLLECARRADGGAAIIVASSSFMDHHLGHDVVSSKDGAVSERLGPVAASGGVVVLGGGEASGPLFPPRDIDEAMFSCEAAAQSAFSEAQLLPGDVDWFGLYDCYPVCFVRALEACGVAAKGQGGQWVEQMFKRTQSEYQPADFPINTHGGLLAFGAPWEVPAMYNIIEACEQLTGAAGPRQVPRVRRALVYGNGGIFSHSSVAILAKPVD</sequence>
<dbReference type="PANTHER" id="PTHR42870:SF2">
    <property type="entry name" value="LIPID-TRANSFER PROTEIN, PUTATIVE-RELATED"/>
    <property type="match status" value="1"/>
</dbReference>
<keyword evidence="3" id="KW-1185">Reference proteome</keyword>
<gene>
    <name evidence="2" type="ORF">EVOR1521_LOCUS7302</name>
</gene>
<dbReference type="SUPFAM" id="SSF53901">
    <property type="entry name" value="Thiolase-like"/>
    <property type="match status" value="2"/>
</dbReference>
<comment type="caution">
    <text evidence="2">The sequence shown here is derived from an EMBL/GenBank/DDBJ whole genome shotgun (WGS) entry which is preliminary data.</text>
</comment>
<evidence type="ECO:0000313" key="2">
    <source>
        <dbReference type="EMBL" id="CAJ1378912.1"/>
    </source>
</evidence>
<evidence type="ECO:0000259" key="1">
    <source>
        <dbReference type="Pfam" id="PF22691"/>
    </source>
</evidence>
<name>A0AA36I0R0_9DINO</name>
<dbReference type="Gene3D" id="3.40.47.10">
    <property type="match status" value="1"/>
</dbReference>
<protein>
    <recommendedName>
        <fullName evidence="1">Thiolase C-terminal domain-containing protein</fullName>
    </recommendedName>
</protein>
<dbReference type="InterPro" id="IPR055140">
    <property type="entry name" value="Thiolase_C_2"/>
</dbReference>
<evidence type="ECO:0000313" key="3">
    <source>
        <dbReference type="Proteomes" id="UP001178507"/>
    </source>
</evidence>
<dbReference type="EMBL" id="CAUJNA010000580">
    <property type="protein sequence ID" value="CAJ1378912.1"/>
    <property type="molecule type" value="Genomic_DNA"/>
</dbReference>
<organism evidence="2 3">
    <name type="scientific">Effrenium voratum</name>
    <dbReference type="NCBI Taxonomy" id="2562239"/>
    <lineage>
        <taxon>Eukaryota</taxon>
        <taxon>Sar</taxon>
        <taxon>Alveolata</taxon>
        <taxon>Dinophyceae</taxon>
        <taxon>Suessiales</taxon>
        <taxon>Symbiodiniaceae</taxon>
        <taxon>Effrenium</taxon>
    </lineage>
</organism>
<accession>A0AA36I0R0</accession>
<dbReference type="PANTHER" id="PTHR42870">
    <property type="entry name" value="ACETYL-COA C-ACETYLTRANSFERASE"/>
    <property type="match status" value="1"/>
</dbReference>